<evidence type="ECO:0000313" key="1">
    <source>
        <dbReference type="EMBL" id="MBW81495.1"/>
    </source>
</evidence>
<proteinExistence type="predicted"/>
<reference evidence="1" key="1">
    <citation type="submission" date="2018-02" db="EMBL/GenBank/DDBJ databases">
        <title>Rhizophora mucronata_Transcriptome.</title>
        <authorList>
            <person name="Meera S.P."/>
            <person name="Sreeshan A."/>
            <person name="Augustine A."/>
        </authorList>
    </citation>
    <scope>NUCLEOTIDE SEQUENCE</scope>
    <source>
        <tissue evidence="1">Leaf</tissue>
    </source>
</reference>
<dbReference type="EMBL" id="GGEC01001012">
    <property type="protein sequence ID" value="MBW81495.1"/>
    <property type="molecule type" value="Transcribed_RNA"/>
</dbReference>
<sequence length="36" mass="4055">MLNNIPKLFLRAIPSSTSHTQKIFAPSLLFDTHLCV</sequence>
<dbReference type="AlphaFoldDB" id="A0A2P2IJU8"/>
<accession>A0A2P2IJU8</accession>
<name>A0A2P2IJU8_RHIMU</name>
<organism evidence="1">
    <name type="scientific">Rhizophora mucronata</name>
    <name type="common">Asiatic mangrove</name>
    <dbReference type="NCBI Taxonomy" id="61149"/>
    <lineage>
        <taxon>Eukaryota</taxon>
        <taxon>Viridiplantae</taxon>
        <taxon>Streptophyta</taxon>
        <taxon>Embryophyta</taxon>
        <taxon>Tracheophyta</taxon>
        <taxon>Spermatophyta</taxon>
        <taxon>Magnoliopsida</taxon>
        <taxon>eudicotyledons</taxon>
        <taxon>Gunneridae</taxon>
        <taxon>Pentapetalae</taxon>
        <taxon>rosids</taxon>
        <taxon>fabids</taxon>
        <taxon>Malpighiales</taxon>
        <taxon>Rhizophoraceae</taxon>
        <taxon>Rhizophora</taxon>
    </lineage>
</organism>
<protein>
    <submittedName>
        <fullName evidence="1">Uncharacterized protein</fullName>
    </submittedName>
</protein>